<dbReference type="PANTHER" id="PTHR22835">
    <property type="entry name" value="ZINC FINGER FYVE DOMAIN CONTAINING PROTEIN"/>
    <property type="match status" value="1"/>
</dbReference>
<dbReference type="Proteomes" id="UP000652761">
    <property type="component" value="Unassembled WGS sequence"/>
</dbReference>
<dbReference type="OrthoDB" id="1600564at2759"/>
<dbReference type="SUPFAM" id="SSF52266">
    <property type="entry name" value="SGNH hydrolase"/>
    <property type="match status" value="1"/>
</dbReference>
<organism evidence="6 7">
    <name type="scientific">Colocasia esculenta</name>
    <name type="common">Wild taro</name>
    <name type="synonym">Arum esculentum</name>
    <dbReference type="NCBI Taxonomy" id="4460"/>
    <lineage>
        <taxon>Eukaryota</taxon>
        <taxon>Viridiplantae</taxon>
        <taxon>Streptophyta</taxon>
        <taxon>Embryophyta</taxon>
        <taxon>Tracheophyta</taxon>
        <taxon>Spermatophyta</taxon>
        <taxon>Magnoliopsida</taxon>
        <taxon>Liliopsida</taxon>
        <taxon>Araceae</taxon>
        <taxon>Aroideae</taxon>
        <taxon>Colocasieae</taxon>
        <taxon>Colocasia</taxon>
    </lineage>
</organism>
<keyword evidence="4" id="KW-0325">Glycoprotein</keyword>
<gene>
    <name evidence="6" type="ORF">Taro_043958</name>
</gene>
<dbReference type="InterPro" id="IPR036514">
    <property type="entry name" value="SGNH_hydro_sf"/>
</dbReference>
<dbReference type="Pfam" id="PF00657">
    <property type="entry name" value="Lipase_GDSL"/>
    <property type="match status" value="1"/>
</dbReference>
<evidence type="ECO:0000256" key="5">
    <source>
        <dbReference type="SAM" id="SignalP"/>
    </source>
</evidence>
<dbReference type="PANTHER" id="PTHR22835:SF517">
    <property type="entry name" value="GDSL-LIKE LIPASE_ACYLHYDROLASE FAMILY PROTEIN, EXPRESSED"/>
    <property type="match status" value="1"/>
</dbReference>
<evidence type="ECO:0000313" key="7">
    <source>
        <dbReference type="Proteomes" id="UP000652761"/>
    </source>
</evidence>
<dbReference type="GO" id="GO:0016788">
    <property type="term" value="F:hydrolase activity, acting on ester bonds"/>
    <property type="evidence" value="ECO:0007669"/>
    <property type="project" value="InterPro"/>
</dbReference>
<accession>A0A843WMF4</accession>
<comment type="caution">
    <text evidence="6">The sequence shown here is derived from an EMBL/GenBank/DDBJ whole genome shotgun (WGS) entry which is preliminary data.</text>
</comment>
<dbReference type="AlphaFoldDB" id="A0A843WMF4"/>
<proteinExistence type="inferred from homology"/>
<sequence>MAATSAHLRFDLALSRTALLLALHAALLHHDCAARPTPSRVVLGRRQQIDAVYNFGDSLSDTGNLLREVGAGSVVGSLPYGETLGEPTGRSSDGLLMIDYLANFLNLPYLPPYLDKSANLDHGANFAVAGATALDRSFLLDRGINVTFTNSSLSIQLQWFKTHLSSLCASKEEYCEEKLGRALFLVGEIGGNDYNYGLWYHNAIQEMKAYVPLVVGRIVDAVKVLIDLGAAHLIVPGNFPIGCHPSYLTQFEGANYDLDQNNCIEDLNEFCRFHNDQLQGAVDSLRRDHPRVTIEYADYYNVFLSLLTGADKNGFDQDSLLKACCGIGGAHNYDPSRTCGSRGVPTCTDPAKFISWDGLHLTQAAYKDLATQLFGDYLLRGKDVAA</sequence>
<dbReference type="Gene3D" id="3.40.50.1110">
    <property type="entry name" value="SGNH hydrolase"/>
    <property type="match status" value="1"/>
</dbReference>
<keyword evidence="7" id="KW-1185">Reference proteome</keyword>
<comment type="similarity">
    <text evidence="1">Belongs to the 'GDSL' lipolytic enzyme family.</text>
</comment>
<name>A0A843WMF4_COLES</name>
<dbReference type="EMBL" id="NMUH01004856">
    <property type="protein sequence ID" value="MQM11059.1"/>
    <property type="molecule type" value="Genomic_DNA"/>
</dbReference>
<dbReference type="InterPro" id="IPR035669">
    <property type="entry name" value="SGNH_plant_lipase-like"/>
</dbReference>
<feature type="signal peptide" evidence="5">
    <location>
        <begin position="1"/>
        <end position="34"/>
    </location>
</feature>
<protein>
    <recommendedName>
        <fullName evidence="8">GDSL esterase/lipase</fullName>
    </recommendedName>
</protein>
<evidence type="ECO:0000256" key="3">
    <source>
        <dbReference type="ARBA" id="ARBA00022801"/>
    </source>
</evidence>
<keyword evidence="2 5" id="KW-0732">Signal</keyword>
<keyword evidence="3" id="KW-0378">Hydrolase</keyword>
<evidence type="ECO:0000256" key="4">
    <source>
        <dbReference type="ARBA" id="ARBA00023180"/>
    </source>
</evidence>
<evidence type="ECO:0000256" key="2">
    <source>
        <dbReference type="ARBA" id="ARBA00022729"/>
    </source>
</evidence>
<feature type="chain" id="PRO_5032829802" description="GDSL esterase/lipase" evidence="5">
    <location>
        <begin position="35"/>
        <end position="386"/>
    </location>
</feature>
<dbReference type="CDD" id="cd01837">
    <property type="entry name" value="SGNH_plant_lipase_like"/>
    <property type="match status" value="1"/>
</dbReference>
<evidence type="ECO:0000256" key="1">
    <source>
        <dbReference type="ARBA" id="ARBA00008668"/>
    </source>
</evidence>
<evidence type="ECO:0008006" key="8">
    <source>
        <dbReference type="Google" id="ProtNLM"/>
    </source>
</evidence>
<evidence type="ECO:0000313" key="6">
    <source>
        <dbReference type="EMBL" id="MQM11059.1"/>
    </source>
</evidence>
<reference evidence="6" key="1">
    <citation type="submission" date="2017-07" db="EMBL/GenBank/DDBJ databases">
        <title>Taro Niue Genome Assembly and Annotation.</title>
        <authorList>
            <person name="Atibalentja N."/>
            <person name="Keating K."/>
            <person name="Fields C.J."/>
        </authorList>
    </citation>
    <scope>NUCLEOTIDE SEQUENCE</scope>
    <source>
        <strain evidence="6">Niue_2</strain>
        <tissue evidence="6">Leaf</tissue>
    </source>
</reference>
<dbReference type="InterPro" id="IPR001087">
    <property type="entry name" value="GDSL"/>
</dbReference>